<evidence type="ECO:0000313" key="3">
    <source>
        <dbReference type="Proteomes" id="UP000324222"/>
    </source>
</evidence>
<proteinExistence type="predicted"/>
<dbReference type="AlphaFoldDB" id="A0A5B7EE89"/>
<reference evidence="2 3" key="1">
    <citation type="submission" date="2019-05" db="EMBL/GenBank/DDBJ databases">
        <title>Another draft genome of Portunus trituberculatus and its Hox gene families provides insights of decapod evolution.</title>
        <authorList>
            <person name="Jeong J.-H."/>
            <person name="Song I."/>
            <person name="Kim S."/>
            <person name="Choi T."/>
            <person name="Kim D."/>
            <person name="Ryu S."/>
            <person name="Kim W."/>
        </authorList>
    </citation>
    <scope>NUCLEOTIDE SEQUENCE [LARGE SCALE GENOMIC DNA]</scope>
    <source>
        <tissue evidence="2">Muscle</tissue>
    </source>
</reference>
<evidence type="ECO:0000256" key="1">
    <source>
        <dbReference type="SAM" id="MobiDB-lite"/>
    </source>
</evidence>
<accession>A0A5B7EE89</accession>
<gene>
    <name evidence="2" type="ORF">E2C01_025773</name>
</gene>
<feature type="region of interest" description="Disordered" evidence="1">
    <location>
        <begin position="1"/>
        <end position="48"/>
    </location>
</feature>
<dbReference type="EMBL" id="VSRR010002631">
    <property type="protein sequence ID" value="MPC32462.1"/>
    <property type="molecule type" value="Genomic_DNA"/>
</dbReference>
<comment type="caution">
    <text evidence="2">The sequence shown here is derived from an EMBL/GenBank/DDBJ whole genome shotgun (WGS) entry which is preliminary data.</text>
</comment>
<protein>
    <submittedName>
        <fullName evidence="2">Uncharacterized protein</fullName>
    </submittedName>
</protein>
<evidence type="ECO:0000313" key="2">
    <source>
        <dbReference type="EMBL" id="MPC32462.1"/>
    </source>
</evidence>
<dbReference type="Proteomes" id="UP000324222">
    <property type="component" value="Unassembled WGS sequence"/>
</dbReference>
<name>A0A5B7EE89_PORTR</name>
<organism evidence="2 3">
    <name type="scientific">Portunus trituberculatus</name>
    <name type="common">Swimming crab</name>
    <name type="synonym">Neptunus trituberculatus</name>
    <dbReference type="NCBI Taxonomy" id="210409"/>
    <lineage>
        <taxon>Eukaryota</taxon>
        <taxon>Metazoa</taxon>
        <taxon>Ecdysozoa</taxon>
        <taxon>Arthropoda</taxon>
        <taxon>Crustacea</taxon>
        <taxon>Multicrustacea</taxon>
        <taxon>Malacostraca</taxon>
        <taxon>Eumalacostraca</taxon>
        <taxon>Eucarida</taxon>
        <taxon>Decapoda</taxon>
        <taxon>Pleocyemata</taxon>
        <taxon>Brachyura</taxon>
        <taxon>Eubrachyura</taxon>
        <taxon>Portunoidea</taxon>
        <taxon>Portunidae</taxon>
        <taxon>Portuninae</taxon>
        <taxon>Portunus</taxon>
    </lineage>
</organism>
<keyword evidence="3" id="KW-1185">Reference proteome</keyword>
<sequence length="269" mass="29012">MGVNTEAEAEEEEKEGEKVAGDPLVWEQPARRLHPPPTPRSLPSRQETPRATGVFPMLLMICNTAGRPRLGSLTQTANQTRHSLIQSFIHSVNQPLNTGEPAVSLLHYTLHSYPPLLPYTTPASRLSTPRGALGVSRGYPGERDKVLAKGAVCTQELLGHSLVAPLRPKTPPDYHIPNFFVARTIIKGTLWQRGSGETRCGSGTNQLRPSSGECVQLRGGGGAAGQGRVAGVALQSAFLPSSSLEASQPHLPHRKPQAIMVRSAIIRRQ</sequence>